<dbReference type="EMBL" id="CP071090">
    <property type="protein sequence ID" value="QSQ19920.1"/>
    <property type="molecule type" value="Genomic_DNA"/>
</dbReference>
<proteinExistence type="predicted"/>
<reference evidence="4 5" key="1">
    <citation type="submission" date="2021-02" db="EMBL/GenBank/DDBJ databases">
        <title>De Novo genome assembly of isolated myxobacteria.</title>
        <authorList>
            <person name="Stevens D.C."/>
        </authorList>
    </citation>
    <scope>NUCLEOTIDE SEQUENCE [LARGE SCALE GENOMIC DNA]</scope>
    <source>
        <strain evidence="5">SCPEA02</strain>
    </source>
</reference>
<dbReference type="SUPFAM" id="SSF103481">
    <property type="entry name" value="Multidrug resistance efflux transporter EmrE"/>
    <property type="match status" value="2"/>
</dbReference>
<keyword evidence="2" id="KW-0472">Membrane</keyword>
<feature type="domain" description="EamA" evidence="3">
    <location>
        <begin position="201"/>
        <end position="335"/>
    </location>
</feature>
<dbReference type="Pfam" id="PF00892">
    <property type="entry name" value="EamA"/>
    <property type="match status" value="1"/>
</dbReference>
<gene>
    <name evidence="4" type="ORF">JY651_32170</name>
</gene>
<evidence type="ECO:0000256" key="1">
    <source>
        <dbReference type="SAM" id="MobiDB-lite"/>
    </source>
</evidence>
<keyword evidence="2" id="KW-0812">Transmembrane</keyword>
<sequence length="339" mass="34691">MGPPSPGNTQSASRGLSPSFKHSPDHPSGAQSRCSRGNCADGTFALHTGLRRREGAVLETVALLLVLSSAFLHAAWNALLKRHPNPEVGVVSVIAVSMVGGGLWTLGMRGQAFPTAQGFAWALGAGACESIYLASLSRALKQAPLGLTYTVSRGGAMLLVWPVSVLWLGEAVSVWMVCGVVLLGLGLLVMNLSRPAGPAASGVAWAALAAVCIAGYHLSYKLSLGQGSQPPALFATGLLVALPVLVVERVRKLGWATLKREVVMSPGLVIIAGIVCTLSFALLLSALGSSGAGVVLTLRNTSITFALALAALQGERLGRRQLTGAALVAVGAVLLGVPG</sequence>
<feature type="compositionally biased region" description="Polar residues" evidence="1">
    <location>
        <begin position="7"/>
        <end position="16"/>
    </location>
</feature>
<keyword evidence="2" id="KW-1133">Transmembrane helix</keyword>
<name>A0ABX7NM24_9BACT</name>
<dbReference type="InterPro" id="IPR000620">
    <property type="entry name" value="EamA_dom"/>
</dbReference>
<feature type="region of interest" description="Disordered" evidence="1">
    <location>
        <begin position="1"/>
        <end position="35"/>
    </location>
</feature>
<feature type="transmembrane region" description="Helical" evidence="2">
    <location>
        <begin position="232"/>
        <end position="250"/>
    </location>
</feature>
<feature type="transmembrane region" description="Helical" evidence="2">
    <location>
        <begin position="56"/>
        <end position="76"/>
    </location>
</feature>
<feature type="transmembrane region" description="Helical" evidence="2">
    <location>
        <begin position="160"/>
        <end position="190"/>
    </location>
</feature>
<accession>A0ABX7NM24</accession>
<evidence type="ECO:0000259" key="3">
    <source>
        <dbReference type="Pfam" id="PF00892"/>
    </source>
</evidence>
<protein>
    <submittedName>
        <fullName evidence="4">EamA family transporter</fullName>
    </submittedName>
</protein>
<dbReference type="InterPro" id="IPR037185">
    <property type="entry name" value="EmrE-like"/>
</dbReference>
<organism evidence="4 5">
    <name type="scientific">Pyxidicoccus parkwayensis</name>
    <dbReference type="NCBI Taxonomy" id="2813578"/>
    <lineage>
        <taxon>Bacteria</taxon>
        <taxon>Pseudomonadati</taxon>
        <taxon>Myxococcota</taxon>
        <taxon>Myxococcia</taxon>
        <taxon>Myxococcales</taxon>
        <taxon>Cystobacterineae</taxon>
        <taxon>Myxococcaceae</taxon>
        <taxon>Pyxidicoccus</taxon>
    </lineage>
</organism>
<evidence type="ECO:0000313" key="4">
    <source>
        <dbReference type="EMBL" id="QSQ19920.1"/>
    </source>
</evidence>
<evidence type="ECO:0000313" key="5">
    <source>
        <dbReference type="Proteomes" id="UP000662747"/>
    </source>
</evidence>
<feature type="transmembrane region" description="Helical" evidence="2">
    <location>
        <begin position="119"/>
        <end position="140"/>
    </location>
</feature>
<keyword evidence="5" id="KW-1185">Reference proteome</keyword>
<feature type="transmembrane region" description="Helical" evidence="2">
    <location>
        <begin position="262"/>
        <end position="284"/>
    </location>
</feature>
<dbReference type="Gene3D" id="1.10.3730.20">
    <property type="match status" value="1"/>
</dbReference>
<feature type="transmembrane region" description="Helical" evidence="2">
    <location>
        <begin position="88"/>
        <end position="107"/>
    </location>
</feature>
<dbReference type="Proteomes" id="UP000662747">
    <property type="component" value="Chromosome"/>
</dbReference>
<evidence type="ECO:0000256" key="2">
    <source>
        <dbReference type="SAM" id="Phobius"/>
    </source>
</evidence>
<feature type="transmembrane region" description="Helical" evidence="2">
    <location>
        <begin position="202"/>
        <end position="220"/>
    </location>
</feature>